<dbReference type="SUPFAM" id="SSF52540">
    <property type="entry name" value="P-loop containing nucleoside triphosphate hydrolases"/>
    <property type="match status" value="1"/>
</dbReference>
<organism evidence="2 3">
    <name type="scientific">Carnobacterium divergens</name>
    <name type="common">Lactobacillus divergens</name>
    <dbReference type="NCBI Taxonomy" id="2748"/>
    <lineage>
        <taxon>Bacteria</taxon>
        <taxon>Bacillati</taxon>
        <taxon>Bacillota</taxon>
        <taxon>Bacilli</taxon>
        <taxon>Lactobacillales</taxon>
        <taxon>Carnobacteriaceae</taxon>
        <taxon>Carnobacterium</taxon>
    </lineage>
</organism>
<dbReference type="Gene3D" id="3.40.50.10850">
    <property type="entry name" value="Ntrc-like two-domain protein"/>
    <property type="match status" value="1"/>
</dbReference>
<dbReference type="EMBL" id="NRPP01000009">
    <property type="protein sequence ID" value="TFJ27765.1"/>
    <property type="molecule type" value="Genomic_DNA"/>
</dbReference>
<accession>A0A2R8A3X0</accession>
<feature type="domain" description="AAA" evidence="1">
    <location>
        <begin position="125"/>
        <end position="270"/>
    </location>
</feature>
<evidence type="ECO:0000259" key="1">
    <source>
        <dbReference type="Pfam" id="PF13614"/>
    </source>
</evidence>
<dbReference type="InterPro" id="IPR025669">
    <property type="entry name" value="AAA_dom"/>
</dbReference>
<dbReference type="STRING" id="2748.CDIV41_20024"/>
<comment type="caution">
    <text evidence="2">The sequence shown here is derived from an EMBL/GenBank/DDBJ whole genome shotgun (WGS) entry which is preliminary data.</text>
</comment>
<dbReference type="AlphaFoldDB" id="A0A2R8A3X0"/>
<evidence type="ECO:0000313" key="2">
    <source>
        <dbReference type="EMBL" id="TFJ27765.1"/>
    </source>
</evidence>
<protein>
    <recommendedName>
        <fullName evidence="1">AAA domain-containing protein</fullName>
    </recommendedName>
</protein>
<sequence>MKMIKILLADQEEEYILRFKNYIESQREKNRFELIVATTKESLTQLAETENFDLVLATPVFFDVPLLVEEPIVIGLDDETQKNEERFPLVCKYQSLSNLVNEIAAIYFEKIEKTGYYLANSGDTKLISVFSSVGSTGKTTFALNLAKELIKMKSKVLYLNMETIHSTELYLKDDNKPRQSSELFYFAQKQSDKLLSKMAEFIKTDSYLGIDYFDFIHNPEEMVELSATDIHYLIAVLKNSENYDFIVVDLDSQLHERNLEILKNSQKIFWLIKNEATQIFKTEIMATNGRELLDLEVETNTAISFLMSHCRHENHYETNLLIRNTLPYVSSWQSLKNPVEIFENQEYSQEIANIIVTDLLSEEVETDG</sequence>
<gene>
    <name evidence="2" type="ORF">CKN69_05135</name>
</gene>
<dbReference type="Proteomes" id="UP000297938">
    <property type="component" value="Unassembled WGS sequence"/>
</dbReference>
<name>A0A2R8A3X0_CARDV</name>
<dbReference type="Gene3D" id="3.40.50.300">
    <property type="entry name" value="P-loop containing nucleotide triphosphate hydrolases"/>
    <property type="match status" value="1"/>
</dbReference>
<dbReference type="InterPro" id="IPR027417">
    <property type="entry name" value="P-loop_NTPase"/>
</dbReference>
<evidence type="ECO:0000313" key="3">
    <source>
        <dbReference type="Proteomes" id="UP000297938"/>
    </source>
</evidence>
<dbReference type="Pfam" id="PF13614">
    <property type="entry name" value="AAA_31"/>
    <property type="match status" value="1"/>
</dbReference>
<proteinExistence type="predicted"/>
<reference evidence="2 3" key="1">
    <citation type="journal article" date="2018" name="Int. J. Food Microbiol.">
        <title>Growth of Carnobacterium spp. isolated from chilled vacuum-packaged meat under relevant acidic conditions.</title>
        <authorList>
            <person name="Zhang P."/>
            <person name="Badoni M."/>
            <person name="Ganzle M."/>
            <person name="Yang X."/>
        </authorList>
    </citation>
    <scope>NUCLEOTIDE SEQUENCE [LARGE SCALE GENOMIC DNA]</scope>
    <source>
        <strain evidence="2 3">B2</strain>
    </source>
</reference>